<reference evidence="3" key="1">
    <citation type="journal article" date="2020" name="Stud. Mycol.">
        <title>101 Dothideomycetes genomes: a test case for predicting lifestyles and emergence of pathogens.</title>
        <authorList>
            <person name="Haridas S."/>
            <person name="Albert R."/>
            <person name="Binder M."/>
            <person name="Bloem J."/>
            <person name="Labutti K."/>
            <person name="Salamov A."/>
            <person name="Andreopoulos B."/>
            <person name="Baker S."/>
            <person name="Barry K."/>
            <person name="Bills G."/>
            <person name="Bluhm B."/>
            <person name="Cannon C."/>
            <person name="Castanera R."/>
            <person name="Culley D."/>
            <person name="Daum C."/>
            <person name="Ezra D."/>
            <person name="Gonzalez J."/>
            <person name="Henrissat B."/>
            <person name="Kuo A."/>
            <person name="Liang C."/>
            <person name="Lipzen A."/>
            <person name="Lutzoni F."/>
            <person name="Magnuson J."/>
            <person name="Mondo S."/>
            <person name="Nolan M."/>
            <person name="Ohm R."/>
            <person name="Pangilinan J."/>
            <person name="Park H.-J."/>
            <person name="Ramirez L."/>
            <person name="Alfaro M."/>
            <person name="Sun H."/>
            <person name="Tritt A."/>
            <person name="Yoshinaga Y."/>
            <person name="Zwiers L.-H."/>
            <person name="Turgeon B."/>
            <person name="Goodwin S."/>
            <person name="Spatafora J."/>
            <person name="Crous P."/>
            <person name="Grigoriev I."/>
        </authorList>
    </citation>
    <scope>NUCLEOTIDE SEQUENCE</scope>
    <source>
        <strain evidence="3">CBS 675.92</strain>
    </source>
</reference>
<feature type="non-terminal residue" evidence="3">
    <location>
        <position position="1"/>
    </location>
</feature>
<dbReference type="GO" id="GO:0043386">
    <property type="term" value="P:mycotoxin biosynthetic process"/>
    <property type="evidence" value="ECO:0007669"/>
    <property type="project" value="InterPro"/>
</dbReference>
<dbReference type="AlphaFoldDB" id="A0A6A5TMY5"/>
<evidence type="ECO:0000256" key="1">
    <source>
        <dbReference type="ARBA" id="ARBA00004685"/>
    </source>
</evidence>
<proteinExistence type="inferred from homology"/>
<comment type="pathway">
    <text evidence="1">Mycotoxin biosynthesis.</text>
</comment>
<accession>A0A6A5TMY5</accession>
<evidence type="ECO:0000313" key="3">
    <source>
        <dbReference type="EMBL" id="KAF1953089.1"/>
    </source>
</evidence>
<dbReference type="Proteomes" id="UP000800035">
    <property type="component" value="Unassembled WGS sequence"/>
</dbReference>
<dbReference type="OrthoDB" id="3687641at2759"/>
<name>A0A6A5TMY5_9PLEO</name>
<comment type="similarity">
    <text evidence="2">Belongs to the ustYa family.</text>
</comment>
<evidence type="ECO:0000313" key="4">
    <source>
        <dbReference type="Proteomes" id="UP000800035"/>
    </source>
</evidence>
<dbReference type="EMBL" id="ML977006">
    <property type="protein sequence ID" value="KAF1953089.1"/>
    <property type="molecule type" value="Genomic_DNA"/>
</dbReference>
<dbReference type="InterPro" id="IPR021765">
    <property type="entry name" value="UstYa-like"/>
</dbReference>
<keyword evidence="4" id="KW-1185">Reference proteome</keyword>
<dbReference type="Pfam" id="PF11807">
    <property type="entry name" value="UstYa"/>
    <property type="match status" value="1"/>
</dbReference>
<sequence>IKFKSLVSTAGIEGDVSLYQGRPTNESDKLWEELHKYGVTRIPMSEAAQLANRTTPIPGEPGQYVVILEVFQQLHCLNDTTTSPDDIPELSMKHTDHCIDSIRQSLMCSSEITPLPYAWWPKYERVLPTAGVTHTCRDFEAIRDWEK</sequence>
<gene>
    <name evidence="3" type="ORF">CC80DRAFT_570938</name>
</gene>
<dbReference type="PANTHER" id="PTHR33365:SF4">
    <property type="entry name" value="CYCLOCHLOROTINE BIOSYNTHESIS PROTEIN O"/>
    <property type="match status" value="1"/>
</dbReference>
<organism evidence="3 4">
    <name type="scientific">Byssothecium circinans</name>
    <dbReference type="NCBI Taxonomy" id="147558"/>
    <lineage>
        <taxon>Eukaryota</taxon>
        <taxon>Fungi</taxon>
        <taxon>Dikarya</taxon>
        <taxon>Ascomycota</taxon>
        <taxon>Pezizomycotina</taxon>
        <taxon>Dothideomycetes</taxon>
        <taxon>Pleosporomycetidae</taxon>
        <taxon>Pleosporales</taxon>
        <taxon>Massarineae</taxon>
        <taxon>Massarinaceae</taxon>
        <taxon>Byssothecium</taxon>
    </lineage>
</organism>
<dbReference type="PANTHER" id="PTHR33365">
    <property type="entry name" value="YALI0B05434P"/>
    <property type="match status" value="1"/>
</dbReference>
<protein>
    <submittedName>
        <fullName evidence="3">Uncharacterized protein</fullName>
    </submittedName>
</protein>
<evidence type="ECO:0000256" key="2">
    <source>
        <dbReference type="ARBA" id="ARBA00035112"/>
    </source>
</evidence>